<evidence type="ECO:0000256" key="2">
    <source>
        <dbReference type="ARBA" id="ARBA00022946"/>
    </source>
</evidence>
<accession>A0A553Q011</accession>
<keyword evidence="4" id="KW-1185">Reference proteome</keyword>
<dbReference type="STRING" id="623744.A0A553Q011"/>
<dbReference type="PANTHER" id="PTHR13068:SF194">
    <property type="entry name" value="TRANSCRIPTION TERMINATION FACTOR 3, MITOCHONDRIAL"/>
    <property type="match status" value="1"/>
</dbReference>
<dbReference type="Proteomes" id="UP000316079">
    <property type="component" value="Unassembled WGS sequence"/>
</dbReference>
<dbReference type="SMART" id="SM00733">
    <property type="entry name" value="Mterf"/>
    <property type="match status" value="5"/>
</dbReference>
<comment type="similarity">
    <text evidence="1">Belongs to the mTERF family.</text>
</comment>
<comment type="caution">
    <text evidence="3">The sequence shown here is derived from an EMBL/GenBank/DDBJ whole genome shotgun (WGS) entry which is preliminary data.</text>
</comment>
<dbReference type="InterPro" id="IPR003690">
    <property type="entry name" value="MTERF"/>
</dbReference>
<proteinExistence type="inferred from homology"/>
<dbReference type="GO" id="GO:0006390">
    <property type="term" value="P:mitochondrial transcription"/>
    <property type="evidence" value="ECO:0007669"/>
    <property type="project" value="TreeGrafter"/>
</dbReference>
<dbReference type="EMBL" id="SRMA01026484">
    <property type="protein sequence ID" value="TRY83268.1"/>
    <property type="molecule type" value="Genomic_DNA"/>
</dbReference>
<protein>
    <recommendedName>
        <fullName evidence="5">mTERF domain-containing protein 1, mitochondrial</fullName>
    </recommendedName>
</protein>
<organism evidence="3 4">
    <name type="scientific">Danionella cerebrum</name>
    <dbReference type="NCBI Taxonomy" id="2873325"/>
    <lineage>
        <taxon>Eukaryota</taxon>
        <taxon>Metazoa</taxon>
        <taxon>Chordata</taxon>
        <taxon>Craniata</taxon>
        <taxon>Vertebrata</taxon>
        <taxon>Euteleostomi</taxon>
        <taxon>Actinopterygii</taxon>
        <taxon>Neopterygii</taxon>
        <taxon>Teleostei</taxon>
        <taxon>Ostariophysi</taxon>
        <taxon>Cypriniformes</taxon>
        <taxon>Danionidae</taxon>
        <taxon>Danioninae</taxon>
        <taxon>Danionella</taxon>
    </lineage>
</organism>
<dbReference type="EMBL" id="SRMA01026484">
    <property type="protein sequence ID" value="TRY83266.1"/>
    <property type="molecule type" value="Genomic_DNA"/>
</dbReference>
<dbReference type="AlphaFoldDB" id="A0A553Q011"/>
<reference evidence="3 4" key="1">
    <citation type="journal article" date="2019" name="Sci. Data">
        <title>Hybrid genome assembly and annotation of Danionella translucida.</title>
        <authorList>
            <person name="Kadobianskyi M."/>
            <person name="Schulze L."/>
            <person name="Schuelke M."/>
            <person name="Judkewitz B."/>
        </authorList>
    </citation>
    <scope>NUCLEOTIDE SEQUENCE [LARGE SCALE GENOMIC DNA]</scope>
    <source>
        <strain evidence="3 4">Bolton</strain>
    </source>
</reference>
<dbReference type="GO" id="GO:0061668">
    <property type="term" value="P:mitochondrial ribosome assembly"/>
    <property type="evidence" value="ECO:0007669"/>
    <property type="project" value="TreeGrafter"/>
</dbReference>
<keyword evidence="2" id="KW-0809">Transit peptide</keyword>
<evidence type="ECO:0000313" key="3">
    <source>
        <dbReference type="EMBL" id="TRY83268.1"/>
    </source>
</evidence>
<evidence type="ECO:0008006" key="5">
    <source>
        <dbReference type="Google" id="ProtNLM"/>
    </source>
</evidence>
<reference evidence="3" key="2">
    <citation type="submission" date="2019-04" db="EMBL/GenBank/DDBJ databases">
        <authorList>
            <person name="Kadobianskyi M."/>
            <person name="Schulze L."/>
            <person name="Schuelke M."/>
            <person name="Judkewitz B."/>
        </authorList>
    </citation>
    <scope>NUCLEOTIDE SEQUENCE</scope>
    <source>
        <strain evidence="3">Bolton</strain>
        <tissue evidence="3">Whole-body</tissue>
    </source>
</reference>
<name>A0A553Q011_9TELE</name>
<dbReference type="Gene3D" id="1.25.70.10">
    <property type="entry name" value="Transcription termination factor 3, mitochondrial"/>
    <property type="match status" value="1"/>
</dbReference>
<evidence type="ECO:0000256" key="1">
    <source>
        <dbReference type="ARBA" id="ARBA00007692"/>
    </source>
</evidence>
<dbReference type="Pfam" id="PF02536">
    <property type="entry name" value="mTERF"/>
    <property type="match status" value="1"/>
</dbReference>
<sequence>MHLCQRCVRLLPWRPVSAVLQDSVHTLHQLSFLQKLSRQSVISRRLVGRQESVRFYSDHQMVSSDLHVTDPELKNAGKPIVSLKHLDTNPESIPDFFSDSPEFDLDAPFPCSALEEISDEEAIRIHVPLTLPPESSTLAPYVDKSETFKKLIQLGVNLWELEKRPNVGSMLLRLDFDTDIMPKLMFLKDLGVEENSLGPLISKNPFILTLSLENLQTRASYLKSKFREKSVSDMTLNILIRLPKMLCGSLEPIKENLKVFEFEFGFRGNEIQHIVCVVPKVLIANKIKLAKIFNFVHNTMNVPHALIVKFPQVFNSKFLRISERHMFLEYLGRAQYNPSQPGFISLDRLVSLPDEVFCSELAQATLEDFERFQKTL</sequence>
<evidence type="ECO:0000313" key="4">
    <source>
        <dbReference type="Proteomes" id="UP000316079"/>
    </source>
</evidence>
<gene>
    <name evidence="3" type="ORF">DNTS_032522</name>
</gene>
<dbReference type="InterPro" id="IPR038538">
    <property type="entry name" value="MTERF_sf"/>
</dbReference>
<dbReference type="GO" id="GO:0005739">
    <property type="term" value="C:mitochondrion"/>
    <property type="evidence" value="ECO:0007669"/>
    <property type="project" value="TreeGrafter"/>
</dbReference>
<dbReference type="PANTHER" id="PTHR13068">
    <property type="entry name" value="CGI-12 PROTEIN-RELATED"/>
    <property type="match status" value="1"/>
</dbReference>
<dbReference type="GO" id="GO:0003676">
    <property type="term" value="F:nucleic acid binding"/>
    <property type="evidence" value="ECO:0007669"/>
    <property type="project" value="InterPro"/>
</dbReference>